<dbReference type="InterPro" id="IPR027405">
    <property type="entry name" value="YidB-like"/>
</dbReference>
<dbReference type="EMBL" id="BAQB01000005">
    <property type="protein sequence ID" value="GBR45299.1"/>
    <property type="molecule type" value="Genomic_DNA"/>
</dbReference>
<gene>
    <name evidence="1" type="ORF">AA106556_0722</name>
</gene>
<comment type="caution">
    <text evidence="1">The sequence shown here is derived from an EMBL/GenBank/DDBJ whole genome shotgun (WGS) entry which is preliminary data.</text>
</comment>
<name>A0ABQ0QHU1_9PROT</name>
<accession>A0ABQ0QHU1</accession>
<evidence type="ECO:0000313" key="1">
    <source>
        <dbReference type="EMBL" id="GBR45299.1"/>
    </source>
</evidence>
<dbReference type="Pfam" id="PF20159">
    <property type="entry name" value="YidB"/>
    <property type="match status" value="1"/>
</dbReference>
<evidence type="ECO:0008006" key="3">
    <source>
        <dbReference type="Google" id="ProtNLM"/>
    </source>
</evidence>
<organism evidence="1 2">
    <name type="scientific">Neokomagataea tanensis NBRC 106556</name>
    <dbReference type="NCBI Taxonomy" id="1223519"/>
    <lineage>
        <taxon>Bacteria</taxon>
        <taxon>Pseudomonadati</taxon>
        <taxon>Pseudomonadota</taxon>
        <taxon>Alphaproteobacteria</taxon>
        <taxon>Acetobacterales</taxon>
        <taxon>Acetobacteraceae</taxon>
        <taxon>Neokomagataea</taxon>
    </lineage>
</organism>
<dbReference type="InterPro" id="IPR045372">
    <property type="entry name" value="YidB"/>
</dbReference>
<sequence length="115" mass="12017">MSGFLGNLLNQAAGAIGGQLADKFGGQIGDMLKGQGIDMLISQARNAGLEEKIQSWIGNGENLPISTDELRNLLTDTQIQTIVSKTGLPAETILPALAQFLPAAVDKHTGTQESA</sequence>
<reference evidence="1" key="1">
    <citation type="submission" date="2013-04" db="EMBL/GenBank/DDBJ databases">
        <title>The genome sequencing project of 58 acetic acid bacteria.</title>
        <authorList>
            <person name="Okamoto-Kainuma A."/>
            <person name="Ishikawa M."/>
            <person name="Umino S."/>
            <person name="Koizumi Y."/>
            <person name="Shiwa Y."/>
            <person name="Yoshikawa H."/>
            <person name="Matsutani M."/>
            <person name="Matsushita K."/>
        </authorList>
    </citation>
    <scope>NUCLEOTIDE SEQUENCE</scope>
    <source>
        <strain evidence="1">NBRC 106556</strain>
    </source>
</reference>
<proteinExistence type="predicted"/>
<dbReference type="Gene3D" id="1.10.10.690">
    <property type="entry name" value="YidB-like"/>
    <property type="match status" value="1"/>
</dbReference>
<dbReference type="Proteomes" id="UP001062443">
    <property type="component" value="Unassembled WGS sequence"/>
</dbReference>
<dbReference type="RefSeq" id="WP_068169677.1">
    <property type="nucleotide sequence ID" value="NZ_BAQB01000005.1"/>
</dbReference>
<keyword evidence="2" id="KW-1185">Reference proteome</keyword>
<protein>
    <recommendedName>
        <fullName evidence="3">DUF937 domain-containing protein</fullName>
    </recommendedName>
</protein>
<evidence type="ECO:0000313" key="2">
    <source>
        <dbReference type="Proteomes" id="UP001062443"/>
    </source>
</evidence>
<dbReference type="SUPFAM" id="SSF140804">
    <property type="entry name" value="YidB-like"/>
    <property type="match status" value="1"/>
</dbReference>